<dbReference type="AlphaFoldDB" id="A0A4C1U8H2"/>
<protein>
    <submittedName>
        <fullName evidence="2">Uncharacterized protein</fullName>
    </submittedName>
</protein>
<name>A0A4C1U8H2_EUMVA</name>
<dbReference type="Proteomes" id="UP000299102">
    <property type="component" value="Unassembled WGS sequence"/>
</dbReference>
<keyword evidence="3" id="KW-1185">Reference proteome</keyword>
<evidence type="ECO:0000313" key="3">
    <source>
        <dbReference type="Proteomes" id="UP000299102"/>
    </source>
</evidence>
<dbReference type="OrthoDB" id="10057959at2759"/>
<gene>
    <name evidence="2" type="ORF">EVAR_13994_1</name>
</gene>
<sequence length="169" mass="19153">MSEISFSHKTYWGLAKALKTEGAARTPALKRSDKSIAFDDREKAEYLADSIEHQCSDNPPYDSKHVRRVEEEVRHRVFLPPKDDLDPITHDEVSKHIKGLKIRKATAEEDILRTLTEDDDCDTEFMNTEQESDGDADYISAQSNTNSEVDAETQSSDSDSDDLPFSELQ</sequence>
<feature type="compositionally biased region" description="Acidic residues" evidence="1">
    <location>
        <begin position="158"/>
        <end position="169"/>
    </location>
</feature>
<proteinExistence type="predicted"/>
<dbReference type="EMBL" id="BGZK01000142">
    <property type="protein sequence ID" value="GBP22713.1"/>
    <property type="molecule type" value="Genomic_DNA"/>
</dbReference>
<comment type="caution">
    <text evidence="2">The sequence shown here is derived from an EMBL/GenBank/DDBJ whole genome shotgun (WGS) entry which is preliminary data.</text>
</comment>
<accession>A0A4C1U8H2</accession>
<evidence type="ECO:0000313" key="2">
    <source>
        <dbReference type="EMBL" id="GBP22713.1"/>
    </source>
</evidence>
<evidence type="ECO:0000256" key="1">
    <source>
        <dbReference type="SAM" id="MobiDB-lite"/>
    </source>
</evidence>
<feature type="region of interest" description="Disordered" evidence="1">
    <location>
        <begin position="118"/>
        <end position="169"/>
    </location>
</feature>
<organism evidence="2 3">
    <name type="scientific">Eumeta variegata</name>
    <name type="common">Bagworm moth</name>
    <name type="synonym">Eumeta japonica</name>
    <dbReference type="NCBI Taxonomy" id="151549"/>
    <lineage>
        <taxon>Eukaryota</taxon>
        <taxon>Metazoa</taxon>
        <taxon>Ecdysozoa</taxon>
        <taxon>Arthropoda</taxon>
        <taxon>Hexapoda</taxon>
        <taxon>Insecta</taxon>
        <taxon>Pterygota</taxon>
        <taxon>Neoptera</taxon>
        <taxon>Endopterygota</taxon>
        <taxon>Lepidoptera</taxon>
        <taxon>Glossata</taxon>
        <taxon>Ditrysia</taxon>
        <taxon>Tineoidea</taxon>
        <taxon>Psychidae</taxon>
        <taxon>Oiketicinae</taxon>
        <taxon>Eumeta</taxon>
    </lineage>
</organism>
<reference evidence="2 3" key="1">
    <citation type="journal article" date="2019" name="Commun. Biol.">
        <title>The bagworm genome reveals a unique fibroin gene that provides high tensile strength.</title>
        <authorList>
            <person name="Kono N."/>
            <person name="Nakamura H."/>
            <person name="Ohtoshi R."/>
            <person name="Tomita M."/>
            <person name="Numata K."/>
            <person name="Arakawa K."/>
        </authorList>
    </citation>
    <scope>NUCLEOTIDE SEQUENCE [LARGE SCALE GENOMIC DNA]</scope>
</reference>
<feature type="compositionally biased region" description="Polar residues" evidence="1">
    <location>
        <begin position="140"/>
        <end position="154"/>
    </location>
</feature>